<comment type="caution">
    <text evidence="2">The sequence shown here is derived from an EMBL/GenBank/DDBJ whole genome shotgun (WGS) entry which is preliminary data.</text>
</comment>
<dbReference type="PANTHER" id="PTHR38681:SF1">
    <property type="entry name" value="RETROVIRUS-RELATED POL POLYPROTEIN FROM TRANSPOSON 412-LIKE PROTEIN"/>
    <property type="match status" value="1"/>
</dbReference>
<feature type="region of interest" description="Disordered" evidence="1">
    <location>
        <begin position="210"/>
        <end position="230"/>
    </location>
</feature>
<reference evidence="2" key="1">
    <citation type="submission" date="2023-10" db="EMBL/GenBank/DDBJ databases">
        <title>Genome assemblies of two species of porcelain crab, Petrolisthes cinctipes and Petrolisthes manimaculis (Anomura: Porcellanidae).</title>
        <authorList>
            <person name="Angst P."/>
        </authorList>
    </citation>
    <scope>NUCLEOTIDE SEQUENCE</scope>
    <source>
        <strain evidence="2">PB745_01</strain>
        <tissue evidence="2">Gill</tissue>
    </source>
</reference>
<protein>
    <recommendedName>
        <fullName evidence="4">Integrase catalytic domain-containing protein</fullName>
    </recommendedName>
</protein>
<dbReference type="InterPro" id="IPR012337">
    <property type="entry name" value="RNaseH-like_sf"/>
</dbReference>
<gene>
    <name evidence="2" type="ORF">Pcinc_003307</name>
</gene>
<proteinExistence type="predicted"/>
<accession>A0AAE1L198</accession>
<sequence>MARSHPHGQRNVHLMRHLMRGTTFTSQLWTSLGQLMGTTVHHTTAYNPDANGMVERLHRTLKAALMSRCNSSTWSSQLPWALLGLRTTPKKGLDSSPAEMVFGEPLIVPSEFFPDAPSSNDINHLRNIVRKLAPCKQMYKSPEHRCIPRDLNSTKHVFLRTDAQTPPLTPHYSSPYVVIDRRKKAFFLRILLKGSNNWVSIDRLKPAYLQEDDPPPVRLSRAGPPRRKPP</sequence>
<evidence type="ECO:0008006" key="4">
    <source>
        <dbReference type="Google" id="ProtNLM"/>
    </source>
</evidence>
<name>A0AAE1L198_PETCI</name>
<dbReference type="EMBL" id="JAWQEG010000245">
    <property type="protein sequence ID" value="KAK3892836.1"/>
    <property type="molecule type" value="Genomic_DNA"/>
</dbReference>
<keyword evidence="3" id="KW-1185">Reference proteome</keyword>
<dbReference type="AlphaFoldDB" id="A0AAE1L198"/>
<evidence type="ECO:0000313" key="2">
    <source>
        <dbReference type="EMBL" id="KAK3892836.1"/>
    </source>
</evidence>
<organism evidence="2 3">
    <name type="scientific">Petrolisthes cinctipes</name>
    <name type="common">Flat porcelain crab</name>
    <dbReference type="NCBI Taxonomy" id="88211"/>
    <lineage>
        <taxon>Eukaryota</taxon>
        <taxon>Metazoa</taxon>
        <taxon>Ecdysozoa</taxon>
        <taxon>Arthropoda</taxon>
        <taxon>Crustacea</taxon>
        <taxon>Multicrustacea</taxon>
        <taxon>Malacostraca</taxon>
        <taxon>Eumalacostraca</taxon>
        <taxon>Eucarida</taxon>
        <taxon>Decapoda</taxon>
        <taxon>Pleocyemata</taxon>
        <taxon>Anomura</taxon>
        <taxon>Galatheoidea</taxon>
        <taxon>Porcellanidae</taxon>
        <taxon>Petrolisthes</taxon>
    </lineage>
</organism>
<dbReference type="SUPFAM" id="SSF53098">
    <property type="entry name" value="Ribonuclease H-like"/>
    <property type="match status" value="1"/>
</dbReference>
<evidence type="ECO:0000256" key="1">
    <source>
        <dbReference type="SAM" id="MobiDB-lite"/>
    </source>
</evidence>
<evidence type="ECO:0000313" key="3">
    <source>
        <dbReference type="Proteomes" id="UP001286313"/>
    </source>
</evidence>
<dbReference type="GO" id="GO:0003676">
    <property type="term" value="F:nucleic acid binding"/>
    <property type="evidence" value="ECO:0007669"/>
    <property type="project" value="InterPro"/>
</dbReference>
<dbReference type="InterPro" id="IPR036397">
    <property type="entry name" value="RNaseH_sf"/>
</dbReference>
<dbReference type="PANTHER" id="PTHR38681">
    <property type="entry name" value="RETROVIRUS-RELATED POL POLYPROTEIN FROM TRANSPOSON 412-LIKE PROTEIN-RELATED"/>
    <property type="match status" value="1"/>
</dbReference>
<dbReference type="Proteomes" id="UP001286313">
    <property type="component" value="Unassembled WGS sequence"/>
</dbReference>
<dbReference type="Gene3D" id="3.30.420.10">
    <property type="entry name" value="Ribonuclease H-like superfamily/Ribonuclease H"/>
    <property type="match status" value="1"/>
</dbReference>